<evidence type="ECO:0000313" key="10">
    <source>
        <dbReference type="EMBL" id="KFD69669.1"/>
    </source>
</evidence>
<dbReference type="InterPro" id="IPR032486">
    <property type="entry name" value="JIP_LZII"/>
</dbReference>
<gene>
    <name evidence="10" type="ORF">M514_05474</name>
</gene>
<feature type="domain" description="RH1" evidence="8">
    <location>
        <begin position="295"/>
        <end position="383"/>
    </location>
</feature>
<comment type="subcellular location">
    <subcellularLocation>
        <location evidence="1">Cytoplasm</location>
    </subcellularLocation>
</comment>
<dbReference type="InterPro" id="IPR034744">
    <property type="entry name" value="RH2"/>
</dbReference>
<dbReference type="GO" id="GO:0008432">
    <property type="term" value="F:JUN kinase binding"/>
    <property type="evidence" value="ECO:0007669"/>
    <property type="project" value="TreeGrafter"/>
</dbReference>
<dbReference type="GO" id="GO:0019894">
    <property type="term" value="F:kinesin binding"/>
    <property type="evidence" value="ECO:0007669"/>
    <property type="project" value="TreeGrafter"/>
</dbReference>
<keyword evidence="5 6" id="KW-0175">Coiled coil</keyword>
<dbReference type="InterPro" id="IPR036561">
    <property type="entry name" value="MAM33_sf"/>
</dbReference>
<evidence type="ECO:0000256" key="6">
    <source>
        <dbReference type="SAM" id="Coils"/>
    </source>
</evidence>
<evidence type="ECO:0000259" key="9">
    <source>
        <dbReference type="PROSITE" id="PS51777"/>
    </source>
</evidence>
<evidence type="ECO:0000259" key="8">
    <source>
        <dbReference type="PROSITE" id="PS51776"/>
    </source>
</evidence>
<dbReference type="Pfam" id="PF19056">
    <property type="entry name" value="WD40_2"/>
    <property type="match status" value="1"/>
</dbReference>
<feature type="coiled-coil region" evidence="6">
    <location>
        <begin position="622"/>
        <end position="700"/>
    </location>
</feature>
<evidence type="ECO:0000256" key="3">
    <source>
        <dbReference type="ARBA" id="ARBA00009866"/>
    </source>
</evidence>
<dbReference type="FunFam" id="1.20.5.1000:FF:000001">
    <property type="entry name" value="C-Jun-amino-terminal kinase-interacting protein 3 isoform X2"/>
    <property type="match status" value="1"/>
</dbReference>
<dbReference type="Gene3D" id="1.20.58.1770">
    <property type="match status" value="1"/>
</dbReference>
<feature type="region of interest" description="Disordered" evidence="7">
    <location>
        <begin position="1013"/>
        <end position="1036"/>
    </location>
</feature>
<dbReference type="GO" id="GO:0030159">
    <property type="term" value="F:signaling receptor complex adaptor activity"/>
    <property type="evidence" value="ECO:0007669"/>
    <property type="project" value="TreeGrafter"/>
</dbReference>
<dbReference type="Proteomes" id="UP000030758">
    <property type="component" value="Unassembled WGS sequence"/>
</dbReference>
<dbReference type="InterPro" id="IPR036322">
    <property type="entry name" value="WD40_repeat_dom_sf"/>
</dbReference>
<dbReference type="InterPro" id="IPR039911">
    <property type="entry name" value="JIP3/JIP4"/>
</dbReference>
<comment type="similarity">
    <text evidence="3">Belongs to the JIP scaffold family.</text>
</comment>
<evidence type="ECO:0008006" key="11">
    <source>
        <dbReference type="Google" id="ProtNLM"/>
    </source>
</evidence>
<dbReference type="PANTHER" id="PTHR13886:SF4">
    <property type="entry name" value="JNK-INTERACTING PROTEIN 3"/>
    <property type="match status" value="1"/>
</dbReference>
<evidence type="ECO:0000256" key="2">
    <source>
        <dbReference type="ARBA" id="ARBA00005457"/>
    </source>
</evidence>
<dbReference type="EMBL" id="KL367493">
    <property type="protein sequence ID" value="KFD69669.1"/>
    <property type="molecule type" value="Genomic_DNA"/>
</dbReference>
<dbReference type="PANTHER" id="PTHR13886">
    <property type="entry name" value="JNK/SAPK-ASSOCIATED PROTEIN"/>
    <property type="match status" value="1"/>
</dbReference>
<dbReference type="PROSITE" id="PS51777">
    <property type="entry name" value="RH2"/>
    <property type="match status" value="1"/>
</dbReference>
<keyword evidence="4" id="KW-0963">Cytoplasm</keyword>
<feature type="domain" description="RH2" evidence="9">
    <location>
        <begin position="672"/>
        <end position="745"/>
    </location>
</feature>
<evidence type="ECO:0000256" key="1">
    <source>
        <dbReference type="ARBA" id="ARBA00004496"/>
    </source>
</evidence>
<dbReference type="Pfam" id="PF09744">
    <property type="entry name" value="RH1"/>
    <property type="match status" value="1"/>
</dbReference>
<dbReference type="GO" id="GO:0005078">
    <property type="term" value="F:MAP-kinase scaffold activity"/>
    <property type="evidence" value="ECO:0007669"/>
    <property type="project" value="InterPro"/>
</dbReference>
<dbReference type="Gene3D" id="1.20.5.1000">
    <property type="entry name" value="arf6 gtpase in complex with a specific effector, jip4"/>
    <property type="match status" value="1"/>
</dbReference>
<accession>A0A085NJM3</accession>
<dbReference type="GO" id="GO:0005759">
    <property type="term" value="C:mitochondrial matrix"/>
    <property type="evidence" value="ECO:0007669"/>
    <property type="project" value="InterPro"/>
</dbReference>
<feature type="coiled-coil region" evidence="6">
    <location>
        <begin position="349"/>
        <end position="422"/>
    </location>
</feature>
<dbReference type="GO" id="GO:0016192">
    <property type="term" value="P:vesicle-mediated transport"/>
    <property type="evidence" value="ECO:0007669"/>
    <property type="project" value="TreeGrafter"/>
</dbReference>
<name>A0A085NJM3_9BILA</name>
<evidence type="ECO:0000256" key="4">
    <source>
        <dbReference type="ARBA" id="ARBA00022490"/>
    </source>
</evidence>
<organism evidence="10">
    <name type="scientific">Trichuris suis</name>
    <name type="common">pig whipworm</name>
    <dbReference type="NCBI Taxonomy" id="68888"/>
    <lineage>
        <taxon>Eukaryota</taxon>
        <taxon>Metazoa</taxon>
        <taxon>Ecdysozoa</taxon>
        <taxon>Nematoda</taxon>
        <taxon>Enoplea</taxon>
        <taxon>Dorylaimia</taxon>
        <taxon>Trichinellida</taxon>
        <taxon>Trichuridae</taxon>
        <taxon>Trichuris</taxon>
    </lineage>
</organism>
<evidence type="ECO:0000256" key="5">
    <source>
        <dbReference type="ARBA" id="ARBA00023054"/>
    </source>
</evidence>
<dbReference type="SUPFAM" id="SSF50978">
    <property type="entry name" value="WD40 repeat-like"/>
    <property type="match status" value="1"/>
</dbReference>
<feature type="non-terminal residue" evidence="10">
    <location>
        <position position="1461"/>
    </location>
</feature>
<reference evidence="10" key="1">
    <citation type="journal article" date="2014" name="Nat. Genet.">
        <title>Genome and transcriptome of the porcine whipworm Trichuris suis.</title>
        <authorList>
            <person name="Jex A.R."/>
            <person name="Nejsum P."/>
            <person name="Schwarz E.M."/>
            <person name="Hu L."/>
            <person name="Young N.D."/>
            <person name="Hall R.S."/>
            <person name="Korhonen P.K."/>
            <person name="Liao S."/>
            <person name="Thamsborg S."/>
            <person name="Xia J."/>
            <person name="Xu P."/>
            <person name="Wang S."/>
            <person name="Scheerlinck J.P."/>
            <person name="Hofmann A."/>
            <person name="Sternberg P.W."/>
            <person name="Wang J."/>
            <person name="Gasser R.B."/>
        </authorList>
    </citation>
    <scope>NUCLEOTIDE SEQUENCE [LARGE SCALE GENOMIC DNA]</scope>
    <source>
        <strain evidence="10">DCEP-RM93F</strain>
    </source>
</reference>
<proteinExistence type="inferred from homology"/>
<dbReference type="InterPro" id="IPR034743">
    <property type="entry name" value="RH1"/>
</dbReference>
<evidence type="ECO:0000256" key="7">
    <source>
        <dbReference type="SAM" id="MobiDB-lite"/>
    </source>
</evidence>
<sequence length="1461" mass="164011">MNNRMCAKIGRLLTTAIRANRQFCNRASSIQYIRPFPVRHNLSLAFPRFMSTKIDSMLADFLKEEIEAEKKLANQQLPNGIVPSIPGFQITADDDEVTLTKQLGKETIIVKFHVSNSVDTSMDTETPDEKSEQAPVVVSKPNFTVSIVKENQHLVFECEFIEPFGDEVAGDQPVDDVSTFVLSSVALSFLHSPSSIADMFNIEEIYIHDGDANEKTYSVRGEIIDGGLYDHLMTYLEERGVDNAFAEHLTRFATHYEHAQYVALLQGIRDFVDQFTNFSEMANFASSDSGEMIFGTESSSSTEESRVMSEKVQQMASSIYKEFERMIQRFGEDSVKDLMPLVVSMLEALDLSQLEKEEHEVELELLKEDNEQLVTQYEREKAQRKLVEQRCMELEDIFDDEKKELRDKMESLESIVRMLELKGKNSADHVCRLEEREVEMKQEYSKLHDRYTELFRTHMDYMERTKFLMGGDKFDVCSSYVSNQPSKGFVIPRFNRFDARDFNETAEILDKENGRDACYDRGLVTEVDFGAVEEMTDVPLLRPNEADTTPAPSENVSDPCEDGLTVDLTGGLVDPAEFASAGMGREVENLIKENSELLETKNALNVVKNDLIAQLDGLVSEQDILREEIRSLEMIRAKLTERIRELETELKDAKLSLEQNKDEGADVPMAHRKRFTRIEMARVLMERNQYKEKLMELQEAVKWTEMIRASRTDPSLKRKRGSIWDFFSGLFSSGNPSPSSGHSVVQLRYNAPNKQLTPSSGKVAPCSSAKLKAFDFLDGGYSSERRAAERKEQYKLVKAHVKRDESGRLQAYGWSIPALEMPMPSVPVPVYCQPLIEDEPTLKIWCAAAVDLRGGFTEDGGFIIGSSVFYSKEKLQENLLSEPGSTSNELEKLDHELQMKQMELKEQENHEWMQSNLVWICSSAHGRSLVSVIHANKPGEVIDTFTLSSSHVLCICSVRGTELKEYMFTALFDKSIARDGVPLADGEETVMVGAIRWVNLKLSDDGSVYCATDGPSEKKVEDSDLPADGTPRVESSEKASEILLSSFSDEDGIAVARKQVRVVDGSVSVAQCPGSIDANDEAYRRRLLTHLPEHIKDGLQKFADYMSFATILPTVWMGSQSGHLYIHSAVSEWRKCLVTVQLEDAVLGIVQYRSRVFAALANGTIAIFCRKKNGEWCMSGYYQLTVGQPSCSVRCLVVVGDKLWCGYRNKIFVLNPESLELEHSFDAHPRKESQVRQLTCLGDGVWCSIRLDSSLRLFHAKTFAHLQDVDIEPYVSKMLGTSKLGFSFVRITSLLLSCKRLWVGTGNGVILSIPLTESCRKTSTGGKEGDNGRGAPGEAVRIYSDATGSSDQVSPGTFTPYCDMVLAQLSFHGHRDAVKFLVSVPASEASDRTSVVEKSSEDRGSTMVVISGGEGYIDFRVGDDDETEIGRTMMHRRDWSHLIVWEVKNGISESGMFVTGV</sequence>
<protein>
    <recommendedName>
        <fullName evidence="11">RH2 domain-containing protein</fullName>
    </recommendedName>
</protein>
<dbReference type="SUPFAM" id="SSF54529">
    <property type="entry name" value="Mitochondrial glycoprotein MAM33-like"/>
    <property type="match status" value="1"/>
</dbReference>
<dbReference type="PROSITE" id="PS51776">
    <property type="entry name" value="RH1"/>
    <property type="match status" value="1"/>
</dbReference>
<dbReference type="Gene3D" id="3.10.280.10">
    <property type="entry name" value="Mitochondrial glycoprotein"/>
    <property type="match status" value="1"/>
</dbReference>
<dbReference type="InterPro" id="IPR003428">
    <property type="entry name" value="MAM33"/>
</dbReference>
<comment type="similarity">
    <text evidence="2">Belongs to the MAM33 family.</text>
</comment>
<dbReference type="Pfam" id="PF16471">
    <property type="entry name" value="JIP_LZII"/>
    <property type="match status" value="1"/>
</dbReference>
<dbReference type="Pfam" id="PF02330">
    <property type="entry name" value="MAM33"/>
    <property type="match status" value="1"/>
</dbReference>